<dbReference type="InterPro" id="IPR044946">
    <property type="entry name" value="Restrct_endonuc_typeI_TRD_sf"/>
</dbReference>
<dbReference type="Pfam" id="PF01420">
    <property type="entry name" value="Methylase_S"/>
    <property type="match status" value="1"/>
</dbReference>
<evidence type="ECO:0000313" key="6">
    <source>
        <dbReference type="Proteomes" id="UP000606721"/>
    </source>
</evidence>
<dbReference type="InterPro" id="IPR000055">
    <property type="entry name" value="Restrct_endonuc_typeI_TRD"/>
</dbReference>
<dbReference type="SUPFAM" id="SSF116734">
    <property type="entry name" value="DNA methylase specificity domain"/>
    <property type="match status" value="1"/>
</dbReference>
<proteinExistence type="inferred from homology"/>
<dbReference type="InterPro" id="IPR052021">
    <property type="entry name" value="Type-I_RS_S_subunit"/>
</dbReference>
<keyword evidence="2" id="KW-0680">Restriction system</keyword>
<dbReference type="Gene3D" id="3.90.220.20">
    <property type="entry name" value="DNA methylase specificity domains"/>
    <property type="match status" value="1"/>
</dbReference>
<gene>
    <name evidence="5" type="ORF">H6F99_01410</name>
</gene>
<keyword evidence="5" id="KW-0255">Endonuclease</keyword>
<dbReference type="PANTHER" id="PTHR30408">
    <property type="entry name" value="TYPE-1 RESTRICTION ENZYME ECOKI SPECIFICITY PROTEIN"/>
    <property type="match status" value="1"/>
</dbReference>
<evidence type="ECO:0000256" key="2">
    <source>
        <dbReference type="ARBA" id="ARBA00022747"/>
    </source>
</evidence>
<name>A0ABR8BTR5_APHFL</name>
<protein>
    <submittedName>
        <fullName evidence="5">Restriction endonuclease subunit S</fullName>
    </submittedName>
</protein>
<keyword evidence="6" id="KW-1185">Reference proteome</keyword>
<comment type="similarity">
    <text evidence="1">Belongs to the type-I restriction system S methylase family.</text>
</comment>
<evidence type="ECO:0000313" key="5">
    <source>
        <dbReference type="EMBL" id="MBD2277027.1"/>
    </source>
</evidence>
<feature type="domain" description="Type I restriction modification DNA specificity" evidence="4">
    <location>
        <begin position="79"/>
        <end position="191"/>
    </location>
</feature>
<keyword evidence="5" id="KW-0540">Nuclease</keyword>
<dbReference type="PANTHER" id="PTHR30408:SF13">
    <property type="entry name" value="TYPE I RESTRICTION ENZYME HINDI SPECIFICITY SUBUNIT"/>
    <property type="match status" value="1"/>
</dbReference>
<keyword evidence="3" id="KW-0238">DNA-binding</keyword>
<dbReference type="GO" id="GO:0004519">
    <property type="term" value="F:endonuclease activity"/>
    <property type="evidence" value="ECO:0007669"/>
    <property type="project" value="UniProtKB-KW"/>
</dbReference>
<comment type="caution">
    <text evidence="5">The sequence shown here is derived from an EMBL/GenBank/DDBJ whole genome shotgun (WGS) entry which is preliminary data.</text>
</comment>
<reference evidence="5 6" key="1">
    <citation type="journal article" date="2020" name="ISME J.">
        <title>Comparative genomics reveals insights into cyanobacterial evolution and habitat adaptation.</title>
        <authorList>
            <person name="Chen M.Y."/>
            <person name="Teng W.K."/>
            <person name="Zhao L."/>
            <person name="Hu C.X."/>
            <person name="Zhou Y.K."/>
            <person name="Han B.P."/>
            <person name="Song L.R."/>
            <person name="Shu W.S."/>
        </authorList>
    </citation>
    <scope>NUCLEOTIDE SEQUENCE [LARGE SCALE GENOMIC DNA]</scope>
    <source>
        <strain evidence="5 6">FACHB-1040</strain>
    </source>
</reference>
<evidence type="ECO:0000256" key="3">
    <source>
        <dbReference type="ARBA" id="ARBA00023125"/>
    </source>
</evidence>
<dbReference type="EMBL" id="JACJQT010000002">
    <property type="protein sequence ID" value="MBD2277027.1"/>
    <property type="molecule type" value="Genomic_DNA"/>
</dbReference>
<dbReference type="RefSeq" id="WP_168634939.1">
    <property type="nucleotide sequence ID" value="NZ_JACJQT010000002.1"/>
</dbReference>
<sequence length="234" mass="27022">MWIGKASISDFQKKSCWKVEFFCNEGTSISNSIFELVSLQEIVTERKETLNPQASPDKLLNYIGLENVQSLTGDLIDFRSKYGKEIRSRSKVFQKGDILYGRLRPYLNKVYLVEEFISEGICSGEFYVLKPNTNKVLPNFLRAILASQYVQQYVQNLQTGSALPRLQLQDLLEIEIPLPLIEIQQEYEEFLIQENSYRRKLSIELSELPQKIVDTVVHALEHGEKPCKVLVEKL</sequence>
<keyword evidence="5" id="KW-0378">Hydrolase</keyword>
<organism evidence="5 6">
    <name type="scientific">Aphanizomenon flos-aquae FACHB-1040</name>
    <dbReference type="NCBI Taxonomy" id="2692887"/>
    <lineage>
        <taxon>Bacteria</taxon>
        <taxon>Bacillati</taxon>
        <taxon>Cyanobacteriota</taxon>
        <taxon>Cyanophyceae</taxon>
        <taxon>Nostocales</taxon>
        <taxon>Aphanizomenonaceae</taxon>
        <taxon>Aphanizomenon</taxon>
    </lineage>
</organism>
<evidence type="ECO:0000256" key="1">
    <source>
        <dbReference type="ARBA" id="ARBA00010923"/>
    </source>
</evidence>
<accession>A0ABR8BTR5</accession>
<evidence type="ECO:0000259" key="4">
    <source>
        <dbReference type="Pfam" id="PF01420"/>
    </source>
</evidence>
<dbReference type="Proteomes" id="UP000606721">
    <property type="component" value="Unassembled WGS sequence"/>
</dbReference>